<feature type="domain" description="Methyltransferase FkbM" evidence="1">
    <location>
        <begin position="97"/>
        <end position="257"/>
    </location>
</feature>
<comment type="caution">
    <text evidence="2">The sequence shown here is derived from an EMBL/GenBank/DDBJ whole genome shotgun (WGS) entry which is preliminary data.</text>
</comment>
<dbReference type="NCBIfam" id="TIGR01444">
    <property type="entry name" value="fkbM_fam"/>
    <property type="match status" value="1"/>
</dbReference>
<keyword evidence="3" id="KW-1185">Reference proteome</keyword>
<dbReference type="Proteomes" id="UP000288227">
    <property type="component" value="Unassembled WGS sequence"/>
</dbReference>
<dbReference type="Pfam" id="PF05050">
    <property type="entry name" value="Methyltransf_21"/>
    <property type="match status" value="1"/>
</dbReference>
<dbReference type="PANTHER" id="PTHR34203">
    <property type="entry name" value="METHYLTRANSFERASE, FKBM FAMILY PROTEIN"/>
    <property type="match status" value="1"/>
</dbReference>
<accession>A0A401U6L8</accession>
<organism evidence="2 3">
    <name type="scientific">Chryseotalea sanaruensis</name>
    <dbReference type="NCBI Taxonomy" id="2482724"/>
    <lineage>
        <taxon>Bacteria</taxon>
        <taxon>Pseudomonadati</taxon>
        <taxon>Bacteroidota</taxon>
        <taxon>Cytophagia</taxon>
        <taxon>Cytophagales</taxon>
        <taxon>Chryseotaleaceae</taxon>
        <taxon>Chryseotalea</taxon>
    </lineage>
</organism>
<dbReference type="InterPro" id="IPR052514">
    <property type="entry name" value="SAM-dependent_MTase"/>
</dbReference>
<dbReference type="Gene3D" id="3.40.50.150">
    <property type="entry name" value="Vaccinia Virus protein VP39"/>
    <property type="match status" value="1"/>
</dbReference>
<dbReference type="InterPro" id="IPR029063">
    <property type="entry name" value="SAM-dependent_MTases_sf"/>
</dbReference>
<dbReference type="OrthoDB" id="930965at2"/>
<dbReference type="PANTHER" id="PTHR34203:SF15">
    <property type="entry name" value="SLL1173 PROTEIN"/>
    <property type="match status" value="1"/>
</dbReference>
<gene>
    <name evidence="2" type="ORF">SanaruYs_08190</name>
</gene>
<dbReference type="EMBL" id="BHXQ01000001">
    <property type="protein sequence ID" value="GCC50604.1"/>
    <property type="molecule type" value="Genomic_DNA"/>
</dbReference>
<evidence type="ECO:0000259" key="1">
    <source>
        <dbReference type="Pfam" id="PF05050"/>
    </source>
</evidence>
<dbReference type="SUPFAM" id="SSF53335">
    <property type="entry name" value="S-adenosyl-L-methionine-dependent methyltransferases"/>
    <property type="match status" value="1"/>
</dbReference>
<sequence length="292" mass="33233">MKKTLKKKLQYLGLFSPIKKLLSRIGLINDFSQSKIKSKVNNLDTFLLQIGNASVTFDTSDIYSNNWFYPRYTNTIHEPIASGLFVKYVKNNSVVFDIGAHIGYFTCLAAAIAKSGQVHAFEMDDKCKNIIERNIEINRFTNVKLNNVAVSNKAGQIKIPHLNQPSPGLSIKRVSGQFDTVASVSIDSYISENNLIPDFIKIDVEGAEWMVLQGMKGMLQKIRPILLIEFHIEILAFDYDTNYQHILKFLSELGYQLFLLTEYRESREEQLIRIKVGDNLEGNPMILCLQSN</sequence>
<dbReference type="InterPro" id="IPR006342">
    <property type="entry name" value="FkbM_mtfrase"/>
</dbReference>
<dbReference type="AlphaFoldDB" id="A0A401U6L8"/>
<name>A0A401U6L8_9BACT</name>
<evidence type="ECO:0000313" key="2">
    <source>
        <dbReference type="EMBL" id="GCC50604.1"/>
    </source>
</evidence>
<evidence type="ECO:0000313" key="3">
    <source>
        <dbReference type="Proteomes" id="UP000288227"/>
    </source>
</evidence>
<reference evidence="2 3" key="1">
    <citation type="submission" date="2018-11" db="EMBL/GenBank/DDBJ databases">
        <title>Chryseotalea sanarue gen. nov., sp., nov., a member of the family Cytophagaceae, isolated from a brackish lake in Hamamatsu Japan.</title>
        <authorList>
            <person name="Maejima Y."/>
            <person name="Iino T."/>
            <person name="Muraguchi Y."/>
            <person name="Fukuda K."/>
            <person name="Ohkuma M."/>
            <person name="Moriuchi R."/>
            <person name="Dohra H."/>
            <person name="Kimbara K."/>
            <person name="Shintani M."/>
        </authorList>
    </citation>
    <scope>NUCLEOTIDE SEQUENCE [LARGE SCALE GENOMIC DNA]</scope>
    <source>
        <strain evidence="2 3">Ys</strain>
    </source>
</reference>
<protein>
    <recommendedName>
        <fullName evidence="1">Methyltransferase FkbM domain-containing protein</fullName>
    </recommendedName>
</protein>
<dbReference type="RefSeq" id="WP_127121219.1">
    <property type="nucleotide sequence ID" value="NZ_BHXQ01000001.1"/>
</dbReference>
<proteinExistence type="predicted"/>